<evidence type="ECO:0000259" key="3">
    <source>
        <dbReference type="Pfam" id="PF24670"/>
    </source>
</evidence>
<dbReference type="PANTHER" id="PTHR47491:SF5">
    <property type="entry name" value="CAP-GLY DOMAIN LINKER"/>
    <property type="match status" value="1"/>
</dbReference>
<reference evidence="4 5" key="1">
    <citation type="submission" date="2022-12" db="EMBL/GenBank/DDBJ databases">
        <title>Chromosome-scale assembly of the Ensete ventricosum genome.</title>
        <authorList>
            <person name="Dussert Y."/>
            <person name="Stocks J."/>
            <person name="Wendawek A."/>
            <person name="Woldeyes F."/>
            <person name="Nichols R.A."/>
            <person name="Borrell J.S."/>
        </authorList>
    </citation>
    <scope>NUCLEOTIDE SEQUENCE [LARGE SCALE GENOMIC DNA]</scope>
    <source>
        <strain evidence="5">cv. Maze</strain>
        <tissue evidence="4">Seeds</tissue>
    </source>
</reference>
<organism evidence="4 5">
    <name type="scientific">Ensete ventricosum</name>
    <name type="common">Abyssinian banana</name>
    <name type="synonym">Musa ensete</name>
    <dbReference type="NCBI Taxonomy" id="4639"/>
    <lineage>
        <taxon>Eukaryota</taxon>
        <taxon>Viridiplantae</taxon>
        <taxon>Streptophyta</taxon>
        <taxon>Embryophyta</taxon>
        <taxon>Tracheophyta</taxon>
        <taxon>Spermatophyta</taxon>
        <taxon>Magnoliopsida</taxon>
        <taxon>Liliopsida</taxon>
        <taxon>Zingiberales</taxon>
        <taxon>Musaceae</taxon>
        <taxon>Ensete</taxon>
    </lineage>
</organism>
<proteinExistence type="predicted"/>
<accession>A0AAV8R3N9</accession>
<feature type="domain" description="DUF7653" evidence="3">
    <location>
        <begin position="659"/>
        <end position="785"/>
    </location>
</feature>
<evidence type="ECO:0000313" key="5">
    <source>
        <dbReference type="Proteomes" id="UP001222027"/>
    </source>
</evidence>
<dbReference type="PANTHER" id="PTHR47491">
    <property type="entry name" value="CAP-GLY DOMAIN LINKER"/>
    <property type="match status" value="1"/>
</dbReference>
<dbReference type="InterPro" id="IPR056070">
    <property type="entry name" value="DUF7653"/>
</dbReference>
<feature type="coiled-coil region" evidence="1">
    <location>
        <begin position="587"/>
        <end position="621"/>
    </location>
</feature>
<feature type="compositionally biased region" description="Low complexity" evidence="2">
    <location>
        <begin position="101"/>
        <end position="119"/>
    </location>
</feature>
<feature type="region of interest" description="Disordered" evidence="2">
    <location>
        <begin position="101"/>
        <end position="148"/>
    </location>
</feature>
<feature type="coiled-coil region" evidence="1">
    <location>
        <begin position="460"/>
        <end position="494"/>
    </location>
</feature>
<evidence type="ECO:0000256" key="1">
    <source>
        <dbReference type="SAM" id="Coils"/>
    </source>
</evidence>
<feature type="compositionally biased region" description="Polar residues" evidence="2">
    <location>
        <begin position="9"/>
        <end position="19"/>
    </location>
</feature>
<evidence type="ECO:0000313" key="4">
    <source>
        <dbReference type="EMBL" id="KAJ8486117.1"/>
    </source>
</evidence>
<keyword evidence="1" id="KW-0175">Coiled coil</keyword>
<feature type="coiled-coil region" evidence="1">
    <location>
        <begin position="876"/>
        <end position="959"/>
    </location>
</feature>
<dbReference type="Pfam" id="PF24670">
    <property type="entry name" value="DUF7653"/>
    <property type="match status" value="1"/>
</dbReference>
<evidence type="ECO:0000256" key="2">
    <source>
        <dbReference type="SAM" id="MobiDB-lite"/>
    </source>
</evidence>
<keyword evidence="5" id="KW-1185">Reference proteome</keyword>
<dbReference type="AlphaFoldDB" id="A0AAV8R3N9"/>
<protein>
    <recommendedName>
        <fullName evidence="3">DUF7653 domain-containing protein</fullName>
    </recommendedName>
</protein>
<sequence>MRKFFSFRSVESSSPNGNSIHPAHSSSDDLVCCEKLGDSHSNFSVSEKVHDHSQTVKDSTLSPQYPEDEDSSRLLLRRSFSLSSCAMNGCGFRDGNLISSSDLSRPASSSGNSPRRASSFRMHCHPLTQERSTRPRSSEQPPSQHFHAVQKYSSLKSLKECEIPSNSPNSSPVLSTCNVVHLSCFPEGNGLLDQYNDAEDQEVKPETHTENCLSESGINCSLAENQAYPSAGSPQQFWSVALSSPMCRKENFKTLSVREEIDSSHHPSARNWARDDCETVSSSRCIKKSINKSSHSFRGRLSMNARDYDSESTTTFEDIYMDSFEMQPTMDSDDNTVQHFSMDDHSSYENLTGHFAQDLLGLEKYDCFLENGAMSTRNGKVMGSGLQDTDEVLHKKLKEVDKMIELLPNEDFDLEELQSGGLNMPSLFRTIENIKEVRKFLVLELSAQIKCRLAERHAAKRHLRRARIDLKTQTRRLEQEKNELQFTLEKELDRRSSNWSMKFEKIQLEEQWLRERARELAEQNMSFKREISSLKGIKGDSQSRVVNSEIELTNLTATLEQLGIENYNLQKGFSELQEHFNATEKDRDCIRRCLREKERENKELQKLVVHLQRTINEQEKTITGLRKGFSDETENKATDGSDQLRILQMEQLRLTGLEQKLRKELKTFKHEVETLRHENIGLLTRLRAAGDGRHFSSIKLDEELHARLDCLQTEGLSLLTDISHFSSNLLGCLEHKQYEHGQEAENNTNGYSFIDYIIKSQSFSRRYENFRTSLQNIETILDEKSDLQATERQSLSTGFGMSRQSEDELEAKLKAEIILTRLLREKLHSNELEFEQLEADLASSIRVHDIMQTEIQRMQDDVSCLTHKTMDMELKMLQKDESIKQLENEYLECTKELTAARNICLKITEERNHMWEEVKSSKEKIMLLNYEVISLKKKIEELEEDILTKEGQMAILRDSLEKPFDILCA</sequence>
<name>A0AAV8R3N9_ENSVE</name>
<feature type="region of interest" description="Disordered" evidence="2">
    <location>
        <begin position="1"/>
        <end position="24"/>
    </location>
</feature>
<dbReference type="Proteomes" id="UP001222027">
    <property type="component" value="Unassembled WGS sequence"/>
</dbReference>
<feature type="region of interest" description="Disordered" evidence="2">
    <location>
        <begin position="45"/>
        <end position="70"/>
    </location>
</feature>
<dbReference type="EMBL" id="JAQQAF010000005">
    <property type="protein sequence ID" value="KAJ8486117.1"/>
    <property type="molecule type" value="Genomic_DNA"/>
</dbReference>
<gene>
    <name evidence="4" type="ORF">OPV22_018602</name>
</gene>
<comment type="caution">
    <text evidence="4">The sequence shown here is derived from an EMBL/GenBank/DDBJ whole genome shotgun (WGS) entry which is preliminary data.</text>
</comment>